<dbReference type="GO" id="GO:0008094">
    <property type="term" value="F:ATP-dependent activity, acting on DNA"/>
    <property type="evidence" value="ECO:0007669"/>
    <property type="project" value="TreeGrafter"/>
</dbReference>
<dbReference type="EMBL" id="PDXF01000029">
    <property type="protein sequence ID" value="RYN97356.1"/>
    <property type="molecule type" value="Genomic_DNA"/>
</dbReference>
<dbReference type="Proteomes" id="UP000292340">
    <property type="component" value="Unassembled WGS sequence"/>
</dbReference>
<gene>
    <name evidence="6" type="ORF">AA0115_g10503</name>
    <name evidence="7" type="ORF">AA0119_g7471</name>
</gene>
<evidence type="ECO:0000259" key="5">
    <source>
        <dbReference type="PROSITE" id="PS51194"/>
    </source>
</evidence>
<dbReference type="InterPro" id="IPR000330">
    <property type="entry name" value="SNF2_N"/>
</dbReference>
<dbReference type="SMART" id="SM00490">
    <property type="entry name" value="HELICc"/>
    <property type="match status" value="1"/>
</dbReference>
<dbReference type="Pfam" id="PF00271">
    <property type="entry name" value="Helicase_C"/>
    <property type="match status" value="1"/>
</dbReference>
<keyword evidence="3" id="KW-0067">ATP-binding</keyword>
<protein>
    <submittedName>
        <fullName evidence="6">Uncharacterized protein</fullName>
    </submittedName>
</protein>
<proteinExistence type="predicted"/>
<dbReference type="GO" id="GO:0005634">
    <property type="term" value="C:nucleus"/>
    <property type="evidence" value="ECO:0007669"/>
    <property type="project" value="TreeGrafter"/>
</dbReference>
<dbReference type="InterPro" id="IPR014001">
    <property type="entry name" value="Helicase_ATP-bd"/>
</dbReference>
<reference evidence="6" key="1">
    <citation type="submission" date="2017-10" db="EMBL/GenBank/DDBJ databases">
        <authorList>
            <person name="Armitage A.D."/>
            <person name="Barbara D.J."/>
            <person name="Woodhall J.W."/>
            <person name="Sreenivasaprasad S."/>
            <person name="Lane C.R."/>
            <person name="Clarkson J.P."/>
            <person name="Harrison R.J."/>
        </authorList>
    </citation>
    <scope>NUCLEOTIDE SEQUENCE</scope>
    <source>
        <strain evidence="6">FERA 1164</strain>
        <strain evidence="7">FERA 635</strain>
    </source>
</reference>
<dbReference type="InterPro" id="IPR049730">
    <property type="entry name" value="SNF2/RAD54-like_C"/>
</dbReference>
<dbReference type="AlphaFoldDB" id="A0AB37W719"/>
<organism evidence="6 8">
    <name type="scientific">Alternaria tenuissima</name>
    <dbReference type="NCBI Taxonomy" id="119927"/>
    <lineage>
        <taxon>Eukaryota</taxon>
        <taxon>Fungi</taxon>
        <taxon>Dikarya</taxon>
        <taxon>Ascomycota</taxon>
        <taxon>Pezizomycotina</taxon>
        <taxon>Dothideomycetes</taxon>
        <taxon>Pleosporomycetidae</taxon>
        <taxon>Pleosporales</taxon>
        <taxon>Pleosporineae</taxon>
        <taxon>Pleosporaceae</taxon>
        <taxon>Alternaria</taxon>
        <taxon>Alternaria sect. Alternaria</taxon>
        <taxon>Alternaria alternata complex</taxon>
    </lineage>
</organism>
<comment type="caution">
    <text evidence="6">The sequence shown here is derived from an EMBL/GenBank/DDBJ whole genome shotgun (WGS) entry which is preliminary data.</text>
</comment>
<dbReference type="PROSITE" id="PS51192">
    <property type="entry name" value="HELICASE_ATP_BIND_1"/>
    <property type="match status" value="1"/>
</dbReference>
<feature type="domain" description="Helicase C-terminal" evidence="5">
    <location>
        <begin position="796"/>
        <end position="954"/>
    </location>
</feature>
<dbReference type="Proteomes" id="UP000293195">
    <property type="component" value="Unassembled WGS sequence"/>
</dbReference>
<dbReference type="InterPro" id="IPR050628">
    <property type="entry name" value="SNF2_RAD54_helicase_TF"/>
</dbReference>
<name>A0AB37W719_9PLEO</name>
<keyword evidence="1" id="KW-0547">Nucleotide-binding</keyword>
<accession>A0AB37W719</accession>
<dbReference type="PANTHER" id="PTHR45626">
    <property type="entry name" value="TRANSCRIPTION TERMINATION FACTOR 2-RELATED"/>
    <property type="match status" value="1"/>
</dbReference>
<evidence type="ECO:0000313" key="9">
    <source>
        <dbReference type="Proteomes" id="UP000293195"/>
    </source>
</evidence>
<dbReference type="SUPFAM" id="SSF52540">
    <property type="entry name" value="P-loop containing nucleoside triphosphate hydrolases"/>
    <property type="match status" value="2"/>
</dbReference>
<dbReference type="Pfam" id="PF00176">
    <property type="entry name" value="SNF2-rel_dom"/>
    <property type="match status" value="1"/>
</dbReference>
<dbReference type="CDD" id="cd18008">
    <property type="entry name" value="DEXDc_SHPRH-like"/>
    <property type="match status" value="1"/>
</dbReference>
<dbReference type="InterPro" id="IPR001650">
    <property type="entry name" value="Helicase_C-like"/>
</dbReference>
<keyword evidence="9" id="KW-1185">Reference proteome</keyword>
<dbReference type="InterPro" id="IPR027417">
    <property type="entry name" value="P-loop_NTPase"/>
</dbReference>
<evidence type="ECO:0000256" key="2">
    <source>
        <dbReference type="ARBA" id="ARBA00022801"/>
    </source>
</evidence>
<evidence type="ECO:0000256" key="3">
    <source>
        <dbReference type="ARBA" id="ARBA00022840"/>
    </source>
</evidence>
<keyword evidence="2" id="KW-0378">Hydrolase</keyword>
<evidence type="ECO:0000259" key="4">
    <source>
        <dbReference type="PROSITE" id="PS51192"/>
    </source>
</evidence>
<dbReference type="PANTHER" id="PTHR45626:SF22">
    <property type="entry name" value="DNA REPAIR PROTEIN RAD5"/>
    <property type="match status" value="1"/>
</dbReference>
<dbReference type="GO" id="GO:0005524">
    <property type="term" value="F:ATP binding"/>
    <property type="evidence" value="ECO:0007669"/>
    <property type="project" value="UniProtKB-KW"/>
</dbReference>
<dbReference type="Gene3D" id="3.40.50.300">
    <property type="entry name" value="P-loop containing nucleotide triphosphate hydrolases"/>
    <property type="match status" value="1"/>
</dbReference>
<sequence length="961" mass="107834">MSHDEFEQRAFKRRRLSNESFISGIEGCQRRHNPYGCSSIETWGTPASVANGVSTQYEEFDNSREVAVGLNDVSFSWQYQCTSLHASALPQTLARTTEVSLPSYSVNHEHLLCRDAQPSKSPPAISDPGVVGAFPSDVAVISDEEAMPVCFGMIKDLHAEVQSSHFSDSLTGCVSMGFLPPNQLIYKETCIGRFDDRSAEILCVICEDPLVELQLMLTRVKRLHQRGSLPSLSAILYGPKWLSEDIGAFCQDSEIYLQDPLGCDRDVLYCNPHRISSDQDVCCTTFELERASTDVVVTNLHIADALDVLSSPRTLGEVETPRWLKTKLLLHQRQALFFMVKREMGWALEDGACDVWTRLTRDTSALCRNNITGDVRTNQPYSFKGGILADTMGLGKSLSMIALLAHGIDSLNEGGMFTRPTFTSRRDVDTTLLVVPPSLLQTWEEQLQQHLRDVTLLRIRRHHGPSRITTIEEAHSYRLVLTTYQTVETEWREQSSAASPLFSINWRRIILDEAHYISNHQSNTCKAICSLEAQARWAVTGTPLQNRLGDVATLCQFLRVHPYDDRETFNKDIIDPWKAGDNNTAISRLKRLLQCILLRRSKGSVQLPERTDLRHTLQLGEEERQHYATAENNVARSIDAVLGANTNTTFNVTSIIQQINELRLICNLGTYRKPPKPVSLAKNNTWDTRVAQRALNALTATNGICCKSCGEIQDGTRYDNSFGTNLYATRLWLFSCFSIACESCMTRNPSTRCSCVCQCPVALVTHAPGTMDSGASSPVEWPSDSEEVLPTKVNALVDDLLKQTPGTKSIVFTFWSSTLDLIEKGLSRAPITFTRYDGNTTPTNRSVALNNFRRNPDISVILMTISCAAVGLNITAATRAYIMEPQWNPTVEEQALARVHRMGQTKEVTTIRYVMADTFEERVIETQQRKRELAELLLSTEPHAESEHSLDRLRYFRSLLK</sequence>
<evidence type="ECO:0000313" key="7">
    <source>
        <dbReference type="EMBL" id="RYN97356.1"/>
    </source>
</evidence>
<evidence type="ECO:0000313" key="8">
    <source>
        <dbReference type="Proteomes" id="UP000292340"/>
    </source>
</evidence>
<dbReference type="GO" id="GO:0006281">
    <property type="term" value="P:DNA repair"/>
    <property type="evidence" value="ECO:0007669"/>
    <property type="project" value="TreeGrafter"/>
</dbReference>
<dbReference type="Gene3D" id="3.40.50.10810">
    <property type="entry name" value="Tandem AAA-ATPase domain"/>
    <property type="match status" value="1"/>
</dbReference>
<feature type="domain" description="Helicase ATP-binding" evidence="4">
    <location>
        <begin position="377"/>
        <end position="561"/>
    </location>
</feature>
<dbReference type="InterPro" id="IPR038718">
    <property type="entry name" value="SNF2-like_sf"/>
</dbReference>
<reference evidence="6 9" key="2">
    <citation type="journal article" date="2019" name="bioRxiv">
        <title>Genomics, evolutionary history and diagnostics of the Alternaria alternata species group including apple and Asian pear pathotypes.</title>
        <authorList>
            <person name="Armitage A.D."/>
            <person name="Cockerton H.M."/>
            <person name="Sreenivasaprasad S."/>
            <person name="Woodhall J.W."/>
            <person name="Lane C.R."/>
            <person name="Harrison R.J."/>
            <person name="Clarkson J.P."/>
        </authorList>
    </citation>
    <scope>NUCLEOTIDE SEQUENCE</scope>
    <source>
        <strain evidence="6">FERA 1164</strain>
        <strain evidence="9">FERA 635</strain>
    </source>
</reference>
<dbReference type="GO" id="GO:0016787">
    <property type="term" value="F:hydrolase activity"/>
    <property type="evidence" value="ECO:0007669"/>
    <property type="project" value="UniProtKB-KW"/>
</dbReference>
<dbReference type="SMART" id="SM00487">
    <property type="entry name" value="DEXDc"/>
    <property type="match status" value="1"/>
</dbReference>
<evidence type="ECO:0000313" key="6">
    <source>
        <dbReference type="EMBL" id="RYN19886.1"/>
    </source>
</evidence>
<dbReference type="EMBL" id="PDXB01000040">
    <property type="protein sequence ID" value="RYN19886.1"/>
    <property type="molecule type" value="Genomic_DNA"/>
</dbReference>
<dbReference type="PROSITE" id="PS51194">
    <property type="entry name" value="HELICASE_CTER"/>
    <property type="match status" value="1"/>
</dbReference>
<dbReference type="CDD" id="cd18793">
    <property type="entry name" value="SF2_C_SNF"/>
    <property type="match status" value="1"/>
</dbReference>
<evidence type="ECO:0000256" key="1">
    <source>
        <dbReference type="ARBA" id="ARBA00022741"/>
    </source>
</evidence>